<keyword evidence="2" id="KW-1185">Reference proteome</keyword>
<evidence type="ECO:0008006" key="3">
    <source>
        <dbReference type="Google" id="ProtNLM"/>
    </source>
</evidence>
<gene>
    <name evidence="1" type="ORF">GKIL_0529</name>
</gene>
<dbReference type="Proteomes" id="UP000017396">
    <property type="component" value="Chromosome"/>
</dbReference>
<reference evidence="1 2" key="1">
    <citation type="journal article" date="2013" name="PLoS ONE">
        <title>Cultivation and Complete Genome Sequencing of Gloeobacter kilaueensis sp. nov., from a Lava Cave in Kilauea Caldera, Hawai'i.</title>
        <authorList>
            <person name="Saw J.H."/>
            <person name="Schatz M."/>
            <person name="Brown M.V."/>
            <person name="Kunkel D.D."/>
            <person name="Foster J.S."/>
            <person name="Shick H."/>
            <person name="Christensen S."/>
            <person name="Hou S."/>
            <person name="Wan X."/>
            <person name="Donachie S.P."/>
        </authorList>
    </citation>
    <scope>NUCLEOTIDE SEQUENCE [LARGE SCALE GENOMIC DNA]</scope>
    <source>
        <strain evidence="2">JS</strain>
    </source>
</reference>
<evidence type="ECO:0000313" key="2">
    <source>
        <dbReference type="Proteomes" id="UP000017396"/>
    </source>
</evidence>
<dbReference type="OrthoDB" id="7057360at2"/>
<dbReference type="HOGENOM" id="CLU_162054_0_0_3"/>
<dbReference type="InterPro" id="IPR019648">
    <property type="entry name" value="YebY"/>
</dbReference>
<dbReference type="PATRIC" id="fig|1183438.3.peg.526"/>
<dbReference type="STRING" id="1183438.GKIL_0529"/>
<dbReference type="AlphaFoldDB" id="U5QGI4"/>
<sequence>MMRTWINSLVLLSVVGATVVGCSSGPKIEGRVVKQEARKVDFGASWPFTVDKGDLACINGSQLVFIARGRAYALNEAAARKFDPIDSIQADDPDLERAKQGIKMPLDAFIDKGRQLCSQSY</sequence>
<protein>
    <recommendedName>
        <fullName evidence="3">DUF2511 domain-containing protein</fullName>
    </recommendedName>
</protein>
<dbReference type="EMBL" id="CP003587">
    <property type="protein sequence ID" value="AGY56775.1"/>
    <property type="molecule type" value="Genomic_DNA"/>
</dbReference>
<accession>U5QGI4</accession>
<dbReference type="KEGG" id="glj:GKIL_0529"/>
<name>U5QGI4_GLOK1</name>
<proteinExistence type="predicted"/>
<dbReference type="Pfam" id="PF10709">
    <property type="entry name" value="DUF2511"/>
    <property type="match status" value="1"/>
</dbReference>
<dbReference type="PROSITE" id="PS51257">
    <property type="entry name" value="PROKAR_LIPOPROTEIN"/>
    <property type="match status" value="1"/>
</dbReference>
<dbReference type="eggNOG" id="ENOG5033AHZ">
    <property type="taxonomic scope" value="Bacteria"/>
</dbReference>
<organism evidence="1 2">
    <name type="scientific">Gloeobacter kilaueensis (strain ATCC BAA-2537 / CCAP 1431/1 / ULC 316 / JS1)</name>
    <dbReference type="NCBI Taxonomy" id="1183438"/>
    <lineage>
        <taxon>Bacteria</taxon>
        <taxon>Bacillati</taxon>
        <taxon>Cyanobacteriota</taxon>
        <taxon>Cyanophyceae</taxon>
        <taxon>Gloeobacterales</taxon>
        <taxon>Gloeobacteraceae</taxon>
        <taxon>Gloeobacter</taxon>
    </lineage>
</organism>
<evidence type="ECO:0000313" key="1">
    <source>
        <dbReference type="EMBL" id="AGY56775.1"/>
    </source>
</evidence>
<dbReference type="RefSeq" id="WP_023171804.1">
    <property type="nucleotide sequence ID" value="NC_022600.1"/>
</dbReference>